<evidence type="ECO:0000313" key="3">
    <source>
        <dbReference type="EMBL" id="KAK8490492.1"/>
    </source>
</evidence>
<dbReference type="EMBL" id="JBBPBM010000851">
    <property type="protein sequence ID" value="KAK8490492.1"/>
    <property type="molecule type" value="Genomic_DNA"/>
</dbReference>
<evidence type="ECO:0000313" key="4">
    <source>
        <dbReference type="Proteomes" id="UP001472677"/>
    </source>
</evidence>
<dbReference type="CDD" id="cd00590">
    <property type="entry name" value="RRM_SF"/>
    <property type="match status" value="1"/>
</dbReference>
<dbReference type="Gene3D" id="3.30.70.330">
    <property type="match status" value="1"/>
</dbReference>
<keyword evidence="1" id="KW-0694">RNA-binding</keyword>
<feature type="domain" description="RRM" evidence="2">
    <location>
        <begin position="47"/>
        <end position="109"/>
    </location>
</feature>
<name>A0ABR2ABR9_9ROSI</name>
<evidence type="ECO:0000259" key="2">
    <source>
        <dbReference type="PROSITE" id="PS50102"/>
    </source>
</evidence>
<dbReference type="Proteomes" id="UP001472677">
    <property type="component" value="Unassembled WGS sequence"/>
</dbReference>
<dbReference type="InterPro" id="IPR000504">
    <property type="entry name" value="RRM_dom"/>
</dbReference>
<organism evidence="3 4">
    <name type="scientific">Hibiscus sabdariffa</name>
    <name type="common">roselle</name>
    <dbReference type="NCBI Taxonomy" id="183260"/>
    <lineage>
        <taxon>Eukaryota</taxon>
        <taxon>Viridiplantae</taxon>
        <taxon>Streptophyta</taxon>
        <taxon>Embryophyta</taxon>
        <taxon>Tracheophyta</taxon>
        <taxon>Spermatophyta</taxon>
        <taxon>Magnoliopsida</taxon>
        <taxon>eudicotyledons</taxon>
        <taxon>Gunneridae</taxon>
        <taxon>Pentapetalae</taxon>
        <taxon>rosids</taxon>
        <taxon>malvids</taxon>
        <taxon>Malvales</taxon>
        <taxon>Malvaceae</taxon>
        <taxon>Malvoideae</taxon>
        <taxon>Hibiscus</taxon>
    </lineage>
</organism>
<accession>A0ABR2ABR9</accession>
<dbReference type="SUPFAM" id="SSF54928">
    <property type="entry name" value="RNA-binding domain, RBD"/>
    <property type="match status" value="1"/>
</dbReference>
<dbReference type="InterPro" id="IPR012677">
    <property type="entry name" value="Nucleotide-bd_a/b_plait_sf"/>
</dbReference>
<keyword evidence="4" id="KW-1185">Reference proteome</keyword>
<dbReference type="PROSITE" id="PS50102">
    <property type="entry name" value="RRM"/>
    <property type="match status" value="1"/>
</dbReference>
<proteinExistence type="predicted"/>
<protein>
    <recommendedName>
        <fullName evidence="2">RRM domain-containing protein</fullName>
    </recommendedName>
</protein>
<evidence type="ECO:0000256" key="1">
    <source>
        <dbReference type="PROSITE-ProRule" id="PRU00176"/>
    </source>
</evidence>
<dbReference type="InterPro" id="IPR035979">
    <property type="entry name" value="RBD_domain_sf"/>
</dbReference>
<gene>
    <name evidence="3" type="ORF">V6N12_053002</name>
</gene>
<dbReference type="Pfam" id="PF00076">
    <property type="entry name" value="RRM_1"/>
    <property type="match status" value="1"/>
</dbReference>
<comment type="caution">
    <text evidence="3">The sequence shown here is derived from an EMBL/GenBank/DDBJ whole genome shotgun (WGS) entry which is preliminary data.</text>
</comment>
<sequence>MVTFCDNGKDQSLEKAIVDFACSSVSVELRQNSKTKDIVDSCLGDMDLWKAFRNHGEAVDVFIPKKRNHNGVRFGFVQVRSHMDARRMIDRTNRFHLFGPTIKVSFARDEVCSTFLKPKHDFEQASGGSKIKMKRLGVSSQSGR</sequence>
<reference evidence="3 4" key="1">
    <citation type="journal article" date="2024" name="G3 (Bethesda)">
        <title>Genome assembly of Hibiscus sabdariffa L. provides insights into metabolisms of medicinal natural products.</title>
        <authorList>
            <person name="Kim T."/>
        </authorList>
    </citation>
    <scope>NUCLEOTIDE SEQUENCE [LARGE SCALE GENOMIC DNA]</scope>
    <source>
        <strain evidence="3">TK-2024</strain>
        <tissue evidence="3">Old leaves</tissue>
    </source>
</reference>